<dbReference type="Pfam" id="PF20028">
    <property type="entry name" value="VMAP-C"/>
    <property type="match status" value="1"/>
</dbReference>
<feature type="region of interest" description="Disordered" evidence="1">
    <location>
        <begin position="576"/>
        <end position="596"/>
    </location>
</feature>
<accession>A0ABP5LSE8</accession>
<comment type="caution">
    <text evidence="3">The sequence shown here is derived from an EMBL/GenBank/DDBJ whole genome shotgun (WGS) entry which is preliminary data.</text>
</comment>
<dbReference type="Proteomes" id="UP001422759">
    <property type="component" value="Unassembled WGS sequence"/>
</dbReference>
<feature type="region of interest" description="Disordered" evidence="1">
    <location>
        <begin position="735"/>
        <end position="773"/>
    </location>
</feature>
<evidence type="ECO:0000313" key="4">
    <source>
        <dbReference type="Proteomes" id="UP001422759"/>
    </source>
</evidence>
<feature type="compositionally biased region" description="Acidic residues" evidence="1">
    <location>
        <begin position="576"/>
        <end position="593"/>
    </location>
</feature>
<organism evidence="3 4">
    <name type="scientific">Kitasatospora kazusensis</name>
    <dbReference type="NCBI Taxonomy" id="407974"/>
    <lineage>
        <taxon>Bacteria</taxon>
        <taxon>Bacillati</taxon>
        <taxon>Actinomycetota</taxon>
        <taxon>Actinomycetes</taxon>
        <taxon>Kitasatosporales</taxon>
        <taxon>Streptomycetaceae</taxon>
        <taxon>Kitasatospora</taxon>
    </lineage>
</organism>
<dbReference type="InterPro" id="IPR009003">
    <property type="entry name" value="Peptidase_S1_PA"/>
</dbReference>
<evidence type="ECO:0000259" key="2">
    <source>
        <dbReference type="Pfam" id="PF20028"/>
    </source>
</evidence>
<reference evidence="4" key="1">
    <citation type="journal article" date="2019" name="Int. J. Syst. Evol. Microbiol.">
        <title>The Global Catalogue of Microorganisms (GCM) 10K type strain sequencing project: providing services to taxonomists for standard genome sequencing and annotation.</title>
        <authorList>
            <consortium name="The Broad Institute Genomics Platform"/>
            <consortium name="The Broad Institute Genome Sequencing Center for Infectious Disease"/>
            <person name="Wu L."/>
            <person name="Ma J."/>
        </authorList>
    </citation>
    <scope>NUCLEOTIDE SEQUENCE [LARGE SCALE GENOMIC DNA]</scope>
    <source>
        <strain evidence="4">JCM 14560</strain>
    </source>
</reference>
<dbReference type="RefSeq" id="WP_344467816.1">
    <property type="nucleotide sequence ID" value="NZ_BAAANT010000030.1"/>
</dbReference>
<keyword evidence="4" id="KW-1185">Reference proteome</keyword>
<dbReference type="InterPro" id="IPR045450">
    <property type="entry name" value="VMAP_C"/>
</dbReference>
<protein>
    <recommendedName>
        <fullName evidence="2">vWA-MoxR associated protein C-terminal domain-containing protein</fullName>
    </recommendedName>
</protein>
<sequence>MGWFDLDADSAEPTLRAALATVLDTSAARPVGGGVFLAGRSVLTCAHVVNAALGRSMFEPGHPGDAVIGLVFPGGGADAVVRTWIAPRAPGGGPAVPGAPEWQGDLAVLELTTRLPGRVRPQRWSRMARSQKVRAWYGTGHRVSYVDTTVKVCEPDASYLDADAATGPGIEPGYSGGPLWSYEQEAVVGLVVGQLYGTQDGPGRSYADRAFALSWQTIRTELEHALGPAGLSALLPPEPGARPVPPGRDAHRRLAFLVRELLSDPAERGLHARYVAEACGLPAGPAGSAPEPELLAGTLCAAPRALAALVESLVRERPADAERFLAAGRAAGAPKLLSPGEYDWLVDLLGEQPGPGLAEAARAVLPAIVLPRQRAGAERDFAEALIERLEAYTGGNSVAAPGRPRPPALLKVAEYGAAALDQAAEAADHGAGEWSTADRSGGEELRSWSRRVARRLGTPRAVLDEYAAEAAEWAARGRAARLTAAAPRVAVRLTRYEHGSRGAAGRFRCALWTDPGDGELRAVPHPGSHPLGPDEVAGLVRATLAVWDEPEESGTGDRPGPVVEFFLDEPELGLPAEEWDSADPDDPLADGEPEPLGMAHPVVVRLAASLSPLRERERAKALRRRWLGRDRGEPLRLTAGGQEPRQVKGAVYRDLDLARIVVGTPDRAGRPAVAALCLRLGVPVVLWDRHAVGETPAAHFGEIAPAGPADGLPERVRSYRAAAWADATGWPARPVLALEDPHRPPPPVLELADPDEDWAQDGFDSSYEETSTV</sequence>
<gene>
    <name evidence="3" type="ORF">GCM10009760_45960</name>
</gene>
<dbReference type="EMBL" id="BAAANT010000030">
    <property type="protein sequence ID" value="GAA2151009.1"/>
    <property type="molecule type" value="Genomic_DNA"/>
</dbReference>
<feature type="domain" description="vWA-MoxR associated protein C-terminal" evidence="2">
    <location>
        <begin position="505"/>
        <end position="741"/>
    </location>
</feature>
<proteinExistence type="predicted"/>
<evidence type="ECO:0000256" key="1">
    <source>
        <dbReference type="SAM" id="MobiDB-lite"/>
    </source>
</evidence>
<name>A0ABP5LSE8_9ACTN</name>
<dbReference type="Pfam" id="PF13365">
    <property type="entry name" value="Trypsin_2"/>
    <property type="match status" value="1"/>
</dbReference>
<evidence type="ECO:0000313" key="3">
    <source>
        <dbReference type="EMBL" id="GAA2151009.1"/>
    </source>
</evidence>
<dbReference type="SUPFAM" id="SSF50494">
    <property type="entry name" value="Trypsin-like serine proteases"/>
    <property type="match status" value="1"/>
</dbReference>